<evidence type="ECO:0000313" key="2">
    <source>
        <dbReference type="Proteomes" id="UP000217790"/>
    </source>
</evidence>
<gene>
    <name evidence="1" type="ORF">ARMGADRAFT_1040546</name>
</gene>
<keyword evidence="2" id="KW-1185">Reference proteome</keyword>
<proteinExistence type="predicted"/>
<dbReference type="EMBL" id="KZ293760">
    <property type="protein sequence ID" value="PBK79775.1"/>
    <property type="molecule type" value="Genomic_DNA"/>
</dbReference>
<accession>A0A2H3C9M9</accession>
<dbReference type="Proteomes" id="UP000217790">
    <property type="component" value="Unassembled WGS sequence"/>
</dbReference>
<sequence length="159" mass="17810">MVLQADLIKSNTRWTRLRSSDLMGGVYDCASCLDRNYRGSSFKVAKLMGEHLQVRNYQVMRRARGFFLMLFPMAMEVIVKSRRQEVAAWKYWNKRRVPSIFTSRGVGGEHEGSAQAVELMTSQDAGVTIERLAEGTKSPGTLSFEADIGNASIGTVDPR</sequence>
<dbReference type="AlphaFoldDB" id="A0A2H3C9M9"/>
<reference evidence="2" key="1">
    <citation type="journal article" date="2017" name="Nat. Ecol. Evol.">
        <title>Genome expansion and lineage-specific genetic innovations in the forest pathogenic fungi Armillaria.</title>
        <authorList>
            <person name="Sipos G."/>
            <person name="Prasanna A.N."/>
            <person name="Walter M.C."/>
            <person name="O'Connor E."/>
            <person name="Balint B."/>
            <person name="Krizsan K."/>
            <person name="Kiss B."/>
            <person name="Hess J."/>
            <person name="Varga T."/>
            <person name="Slot J."/>
            <person name="Riley R."/>
            <person name="Boka B."/>
            <person name="Rigling D."/>
            <person name="Barry K."/>
            <person name="Lee J."/>
            <person name="Mihaltcheva S."/>
            <person name="LaButti K."/>
            <person name="Lipzen A."/>
            <person name="Waldron R."/>
            <person name="Moloney N.M."/>
            <person name="Sperisen C."/>
            <person name="Kredics L."/>
            <person name="Vagvoelgyi C."/>
            <person name="Patrignani A."/>
            <person name="Fitzpatrick D."/>
            <person name="Nagy I."/>
            <person name="Doyle S."/>
            <person name="Anderson J.B."/>
            <person name="Grigoriev I.V."/>
            <person name="Gueldener U."/>
            <person name="Muensterkoetter M."/>
            <person name="Nagy L.G."/>
        </authorList>
    </citation>
    <scope>NUCLEOTIDE SEQUENCE [LARGE SCALE GENOMIC DNA]</scope>
    <source>
        <strain evidence="2">Ar21-2</strain>
    </source>
</reference>
<evidence type="ECO:0000313" key="1">
    <source>
        <dbReference type="EMBL" id="PBK79775.1"/>
    </source>
</evidence>
<name>A0A2H3C9M9_ARMGA</name>
<dbReference type="InParanoid" id="A0A2H3C9M9"/>
<protein>
    <submittedName>
        <fullName evidence="1">Uncharacterized protein</fullName>
    </submittedName>
</protein>
<organism evidence="1 2">
    <name type="scientific">Armillaria gallica</name>
    <name type="common">Bulbous honey fungus</name>
    <name type="synonym">Armillaria bulbosa</name>
    <dbReference type="NCBI Taxonomy" id="47427"/>
    <lineage>
        <taxon>Eukaryota</taxon>
        <taxon>Fungi</taxon>
        <taxon>Dikarya</taxon>
        <taxon>Basidiomycota</taxon>
        <taxon>Agaricomycotina</taxon>
        <taxon>Agaricomycetes</taxon>
        <taxon>Agaricomycetidae</taxon>
        <taxon>Agaricales</taxon>
        <taxon>Marasmiineae</taxon>
        <taxon>Physalacriaceae</taxon>
        <taxon>Armillaria</taxon>
    </lineage>
</organism>